<proteinExistence type="predicted"/>
<evidence type="ECO:0000313" key="1">
    <source>
        <dbReference type="EMBL" id="ART31884.1"/>
    </source>
</evidence>
<reference evidence="1" key="1">
    <citation type="submission" date="2017-03" db="EMBL/GenBank/DDBJ databases">
        <title>The mitochondrial genome of the carnivorous plant Utricularia reniformis (Lentibulariaceae): structure, comparative analysis and evolutionary landmarks.</title>
        <authorList>
            <person name="Silva S.R."/>
            <person name="Alvarenga D.O."/>
            <person name="Michael T.P."/>
            <person name="Miranda V.F.O."/>
            <person name="Varani A.M."/>
        </authorList>
    </citation>
    <scope>NUCLEOTIDE SEQUENCE</scope>
</reference>
<geneLocation type="mitochondrion" evidence="1"/>
<protein>
    <submittedName>
        <fullName evidence="1">Uncharacterized protein</fullName>
    </submittedName>
</protein>
<gene>
    <name evidence="1" type="ORF">AEK19_MT1704</name>
</gene>
<sequence>MGTKGFINALVDCNTRARSGLVLRPCWRSGCLSYTRCRLLKSLGPSGSFLLRSLVQVLHSLVANNGVQRQALTRLGLLECFLGLPFKMVQSASPLPLVLVRSVLLPFLPGPMYRLFSPCSPTSTRRCY</sequence>
<dbReference type="EMBL" id="KY774314">
    <property type="protein sequence ID" value="ART31884.1"/>
    <property type="molecule type" value="Genomic_DNA"/>
</dbReference>
<dbReference type="AlphaFoldDB" id="A0A1Y0B3C1"/>
<keyword evidence="1" id="KW-0496">Mitochondrion</keyword>
<accession>A0A1Y0B3C1</accession>
<name>A0A1Y0B3C1_9LAMI</name>
<organism evidence="1">
    <name type="scientific">Utricularia reniformis</name>
    <dbReference type="NCBI Taxonomy" id="192314"/>
    <lineage>
        <taxon>Eukaryota</taxon>
        <taxon>Viridiplantae</taxon>
        <taxon>Streptophyta</taxon>
        <taxon>Embryophyta</taxon>
        <taxon>Tracheophyta</taxon>
        <taxon>Spermatophyta</taxon>
        <taxon>Magnoliopsida</taxon>
        <taxon>eudicotyledons</taxon>
        <taxon>Gunneridae</taxon>
        <taxon>Pentapetalae</taxon>
        <taxon>asterids</taxon>
        <taxon>lamiids</taxon>
        <taxon>Lamiales</taxon>
        <taxon>Lentibulariaceae</taxon>
        <taxon>Utricularia</taxon>
    </lineage>
</organism>